<dbReference type="AlphaFoldDB" id="A0A0E9W525"/>
<protein>
    <submittedName>
        <fullName evidence="1">Uncharacterized protein</fullName>
    </submittedName>
</protein>
<reference evidence="1" key="2">
    <citation type="journal article" date="2015" name="Fish Shellfish Immunol.">
        <title>Early steps in the European eel (Anguilla anguilla)-Vibrio vulnificus interaction in the gills: Role of the RtxA13 toxin.</title>
        <authorList>
            <person name="Callol A."/>
            <person name="Pajuelo D."/>
            <person name="Ebbesson L."/>
            <person name="Teles M."/>
            <person name="MacKenzie S."/>
            <person name="Amaro C."/>
        </authorList>
    </citation>
    <scope>NUCLEOTIDE SEQUENCE</scope>
</reference>
<reference evidence="1" key="1">
    <citation type="submission" date="2014-11" db="EMBL/GenBank/DDBJ databases">
        <authorList>
            <person name="Amaro Gonzalez C."/>
        </authorList>
    </citation>
    <scope>NUCLEOTIDE SEQUENCE</scope>
</reference>
<dbReference type="EMBL" id="GBXM01023882">
    <property type="protein sequence ID" value="JAH84695.1"/>
    <property type="molecule type" value="Transcribed_RNA"/>
</dbReference>
<proteinExistence type="predicted"/>
<sequence length="30" mass="3338">MSSHVALCTGNKSLCKTPSWCNETVRMHCL</sequence>
<organism evidence="1">
    <name type="scientific">Anguilla anguilla</name>
    <name type="common">European freshwater eel</name>
    <name type="synonym">Muraena anguilla</name>
    <dbReference type="NCBI Taxonomy" id="7936"/>
    <lineage>
        <taxon>Eukaryota</taxon>
        <taxon>Metazoa</taxon>
        <taxon>Chordata</taxon>
        <taxon>Craniata</taxon>
        <taxon>Vertebrata</taxon>
        <taxon>Euteleostomi</taxon>
        <taxon>Actinopterygii</taxon>
        <taxon>Neopterygii</taxon>
        <taxon>Teleostei</taxon>
        <taxon>Anguilliformes</taxon>
        <taxon>Anguillidae</taxon>
        <taxon>Anguilla</taxon>
    </lineage>
</organism>
<name>A0A0E9W525_ANGAN</name>
<evidence type="ECO:0000313" key="1">
    <source>
        <dbReference type="EMBL" id="JAH84695.1"/>
    </source>
</evidence>
<accession>A0A0E9W525</accession>